<accession>A0A1I7Y3N5</accession>
<keyword evidence="1" id="KW-0732">Signal</keyword>
<evidence type="ECO:0000313" key="3">
    <source>
        <dbReference type="WBParaSite" id="L893_g12408.t1"/>
    </source>
</evidence>
<dbReference type="AlphaFoldDB" id="A0A1I7Y3N5"/>
<evidence type="ECO:0000313" key="2">
    <source>
        <dbReference type="Proteomes" id="UP000095287"/>
    </source>
</evidence>
<proteinExistence type="predicted"/>
<evidence type="ECO:0000256" key="1">
    <source>
        <dbReference type="SAM" id="SignalP"/>
    </source>
</evidence>
<dbReference type="WBParaSite" id="L893_g12408.t1">
    <property type="protein sequence ID" value="L893_g12408.t1"/>
    <property type="gene ID" value="L893_g12408"/>
</dbReference>
<dbReference type="Proteomes" id="UP000095287">
    <property type="component" value="Unplaced"/>
</dbReference>
<sequence length="244" mass="28749">MKLGSAIIFLFLLFRYSQAGLTYFRGTECDLDLFRDRSAYFFNRCGVVRIRIEQQTYTQFNEKVTELLSRPCNNSIDGNVKPFVYDEAKLLLVNYDRADHDIRTCFDDKDTFLYGAQEWRHLTRQLEYSEMEDKYIYKIDDNGEYACNPGGAFYDHCEKRLYMDLIFPWTSETRGNIKDNFNSVYEVNPDGNVVVRQTASILSECKKKSEITDWLIDYTWTSNKDLGQFFNQLYDGVSLKAMKK</sequence>
<keyword evidence="2" id="KW-1185">Reference proteome</keyword>
<reference evidence="3" key="1">
    <citation type="submission" date="2016-11" db="UniProtKB">
        <authorList>
            <consortium name="WormBaseParasite"/>
        </authorList>
    </citation>
    <scope>IDENTIFICATION</scope>
</reference>
<name>A0A1I7Y3N5_9BILA</name>
<protein>
    <submittedName>
        <fullName evidence="3">CPXV018 protein</fullName>
    </submittedName>
</protein>
<feature type="chain" id="PRO_5009311703" evidence="1">
    <location>
        <begin position="20"/>
        <end position="244"/>
    </location>
</feature>
<organism evidence="2 3">
    <name type="scientific">Steinernema glaseri</name>
    <dbReference type="NCBI Taxonomy" id="37863"/>
    <lineage>
        <taxon>Eukaryota</taxon>
        <taxon>Metazoa</taxon>
        <taxon>Ecdysozoa</taxon>
        <taxon>Nematoda</taxon>
        <taxon>Chromadorea</taxon>
        <taxon>Rhabditida</taxon>
        <taxon>Tylenchina</taxon>
        <taxon>Panagrolaimomorpha</taxon>
        <taxon>Strongyloidoidea</taxon>
        <taxon>Steinernematidae</taxon>
        <taxon>Steinernema</taxon>
    </lineage>
</organism>
<feature type="signal peptide" evidence="1">
    <location>
        <begin position="1"/>
        <end position="19"/>
    </location>
</feature>